<protein>
    <submittedName>
        <fullName evidence="2">Uncharacterized protein</fullName>
    </submittedName>
</protein>
<feature type="compositionally biased region" description="Pro residues" evidence="1">
    <location>
        <begin position="1"/>
        <end position="10"/>
    </location>
</feature>
<dbReference type="GeneTree" id="ENSGT01120000277498"/>
<reference evidence="2" key="2">
    <citation type="submission" date="2025-08" db="UniProtKB">
        <authorList>
            <consortium name="Ensembl"/>
        </authorList>
    </citation>
    <scope>IDENTIFICATION</scope>
    <source>
        <strain evidence="2">Hd-rR</strain>
    </source>
</reference>
<accession>A0A3B3HQZ3</accession>
<dbReference type="Bgee" id="ENSORLG00000029727">
    <property type="expression patterns" value="Expressed in animal zygote and 1 other cell type or tissue"/>
</dbReference>
<evidence type="ECO:0000256" key="1">
    <source>
        <dbReference type="SAM" id="MobiDB-lite"/>
    </source>
</evidence>
<dbReference type="AlphaFoldDB" id="A0A3B3HQZ3"/>
<reference evidence="2" key="3">
    <citation type="submission" date="2025-09" db="UniProtKB">
        <authorList>
            <consortium name="Ensembl"/>
        </authorList>
    </citation>
    <scope>IDENTIFICATION</scope>
    <source>
        <strain evidence="2">Hd-rR</strain>
    </source>
</reference>
<proteinExistence type="predicted"/>
<sequence>TSPVCPPAPPKSQNNYTPVCQRRRQAESQPVKSEGTKEQNPEAGGRRRSKTRSAQLLQPQTEEVDLCSSPAGARGSNPTGSNPTGSNPRGSNPTGSNPPGSNPTGSNPPGSNPLGSNPTGSNLTGSNLKRKVLKALRGSPDLRGAFRGVPGRHPLPPEDTSSRIRLCKNHQKIIWKCRSQRGEVHHGKVLVWIL</sequence>
<feature type="region of interest" description="Disordered" evidence="1">
    <location>
        <begin position="143"/>
        <end position="162"/>
    </location>
</feature>
<organism evidence="2 3">
    <name type="scientific">Oryzias latipes</name>
    <name type="common">Japanese rice fish</name>
    <name type="synonym">Japanese killifish</name>
    <dbReference type="NCBI Taxonomy" id="8090"/>
    <lineage>
        <taxon>Eukaryota</taxon>
        <taxon>Metazoa</taxon>
        <taxon>Chordata</taxon>
        <taxon>Craniata</taxon>
        <taxon>Vertebrata</taxon>
        <taxon>Euteleostomi</taxon>
        <taxon>Actinopterygii</taxon>
        <taxon>Neopterygii</taxon>
        <taxon>Teleostei</taxon>
        <taxon>Neoteleostei</taxon>
        <taxon>Acanthomorphata</taxon>
        <taxon>Ovalentaria</taxon>
        <taxon>Atherinomorphae</taxon>
        <taxon>Beloniformes</taxon>
        <taxon>Adrianichthyidae</taxon>
        <taxon>Oryziinae</taxon>
        <taxon>Oryzias</taxon>
    </lineage>
</organism>
<reference evidence="2 3" key="1">
    <citation type="journal article" date="2007" name="Nature">
        <title>The medaka draft genome and insights into vertebrate genome evolution.</title>
        <authorList>
            <person name="Kasahara M."/>
            <person name="Naruse K."/>
            <person name="Sasaki S."/>
            <person name="Nakatani Y."/>
            <person name="Qu W."/>
            <person name="Ahsan B."/>
            <person name="Yamada T."/>
            <person name="Nagayasu Y."/>
            <person name="Doi K."/>
            <person name="Kasai Y."/>
            <person name="Jindo T."/>
            <person name="Kobayashi D."/>
            <person name="Shimada A."/>
            <person name="Toyoda A."/>
            <person name="Kuroki Y."/>
            <person name="Fujiyama A."/>
            <person name="Sasaki T."/>
            <person name="Shimizu A."/>
            <person name="Asakawa S."/>
            <person name="Shimizu N."/>
            <person name="Hashimoto S."/>
            <person name="Yang J."/>
            <person name="Lee Y."/>
            <person name="Matsushima K."/>
            <person name="Sugano S."/>
            <person name="Sakaizumi M."/>
            <person name="Narita T."/>
            <person name="Ohishi K."/>
            <person name="Haga S."/>
            <person name="Ohta F."/>
            <person name="Nomoto H."/>
            <person name="Nogata K."/>
            <person name="Morishita T."/>
            <person name="Endo T."/>
            <person name="Shin-I T."/>
            <person name="Takeda H."/>
            <person name="Morishita S."/>
            <person name="Kohara Y."/>
        </authorList>
    </citation>
    <scope>NUCLEOTIDE SEQUENCE [LARGE SCALE GENOMIC DNA]</scope>
    <source>
        <strain evidence="2 3">Hd-rR</strain>
    </source>
</reference>
<dbReference type="Proteomes" id="UP000001038">
    <property type="component" value="Chromosome 21"/>
</dbReference>
<evidence type="ECO:0000313" key="3">
    <source>
        <dbReference type="Proteomes" id="UP000001038"/>
    </source>
</evidence>
<evidence type="ECO:0000313" key="2">
    <source>
        <dbReference type="Ensembl" id="ENSORLP00000034165.1"/>
    </source>
</evidence>
<feature type="compositionally biased region" description="Polar residues" evidence="1">
    <location>
        <begin position="52"/>
        <end position="61"/>
    </location>
</feature>
<feature type="region of interest" description="Disordered" evidence="1">
    <location>
        <begin position="1"/>
        <end position="132"/>
    </location>
</feature>
<dbReference type="Ensembl" id="ENSORLT00000046154.1">
    <property type="protein sequence ID" value="ENSORLP00000034165.1"/>
    <property type="gene ID" value="ENSORLG00000029727.1"/>
</dbReference>
<dbReference type="InParanoid" id="A0A3B3HQZ3"/>
<name>A0A3B3HQZ3_ORYLA</name>
<feature type="compositionally biased region" description="Low complexity" evidence="1">
    <location>
        <begin position="85"/>
        <end position="122"/>
    </location>
</feature>
<keyword evidence="3" id="KW-1185">Reference proteome</keyword>